<evidence type="ECO:0000313" key="3">
    <source>
        <dbReference type="Proteomes" id="UP000193560"/>
    </source>
</evidence>
<feature type="transmembrane region" description="Helical" evidence="1">
    <location>
        <begin position="143"/>
        <end position="166"/>
    </location>
</feature>
<comment type="caution">
    <text evidence="2">The sequence shown here is derived from an EMBL/GenBank/DDBJ whole genome shotgun (WGS) entry which is preliminary data.</text>
</comment>
<dbReference type="AlphaFoldDB" id="A0A1X2IJ96"/>
<accession>A0A1X2IJ96</accession>
<reference evidence="2 3" key="1">
    <citation type="submission" date="2016-07" db="EMBL/GenBank/DDBJ databases">
        <title>Pervasive Adenine N6-methylation of Active Genes in Fungi.</title>
        <authorList>
            <consortium name="DOE Joint Genome Institute"/>
            <person name="Mondo S.J."/>
            <person name="Dannebaum R.O."/>
            <person name="Kuo R.C."/>
            <person name="Labutti K."/>
            <person name="Haridas S."/>
            <person name="Kuo A."/>
            <person name="Salamov A."/>
            <person name="Ahrendt S.R."/>
            <person name="Lipzen A."/>
            <person name="Sullivan W."/>
            <person name="Andreopoulos W.B."/>
            <person name="Clum A."/>
            <person name="Lindquist E."/>
            <person name="Daum C."/>
            <person name="Ramamoorthy G.K."/>
            <person name="Gryganskyi A."/>
            <person name="Culley D."/>
            <person name="Magnuson J.K."/>
            <person name="James T.Y."/>
            <person name="O'Malley M.A."/>
            <person name="Stajich J.E."/>
            <person name="Spatafora J.W."/>
            <person name="Visel A."/>
            <person name="Grigoriev I.V."/>
        </authorList>
    </citation>
    <scope>NUCLEOTIDE SEQUENCE [LARGE SCALE GENOMIC DNA]</scope>
    <source>
        <strain evidence="2 3">NRRL 1336</strain>
    </source>
</reference>
<dbReference type="OrthoDB" id="2299631at2759"/>
<name>A0A1X2IJ96_9FUNG</name>
<feature type="transmembrane region" description="Helical" evidence="1">
    <location>
        <begin position="94"/>
        <end position="111"/>
    </location>
</feature>
<feature type="transmembrane region" description="Helical" evidence="1">
    <location>
        <begin position="63"/>
        <end position="82"/>
    </location>
</feature>
<keyword evidence="1" id="KW-0472">Membrane</keyword>
<organism evidence="2 3">
    <name type="scientific">Absidia repens</name>
    <dbReference type="NCBI Taxonomy" id="90262"/>
    <lineage>
        <taxon>Eukaryota</taxon>
        <taxon>Fungi</taxon>
        <taxon>Fungi incertae sedis</taxon>
        <taxon>Mucoromycota</taxon>
        <taxon>Mucoromycotina</taxon>
        <taxon>Mucoromycetes</taxon>
        <taxon>Mucorales</taxon>
        <taxon>Cunninghamellaceae</taxon>
        <taxon>Absidia</taxon>
    </lineage>
</organism>
<evidence type="ECO:0000256" key="1">
    <source>
        <dbReference type="SAM" id="Phobius"/>
    </source>
</evidence>
<protein>
    <recommendedName>
        <fullName evidence="4">Transmembrane protein</fullName>
    </recommendedName>
</protein>
<dbReference type="EMBL" id="MCGE01000010">
    <property type="protein sequence ID" value="ORZ17393.1"/>
    <property type="molecule type" value="Genomic_DNA"/>
</dbReference>
<gene>
    <name evidence="2" type="ORF">BCR42DRAFT_414527</name>
</gene>
<dbReference type="Proteomes" id="UP000193560">
    <property type="component" value="Unassembled WGS sequence"/>
</dbReference>
<proteinExistence type="predicted"/>
<keyword evidence="1" id="KW-0812">Transmembrane</keyword>
<keyword evidence="3" id="KW-1185">Reference proteome</keyword>
<sequence length="197" mass="23289">MSNWKQPTMCCCLLPRSGIMSFTFLYTGYAFSGIFFKILGYIFTQKIAPHQVEDQGELFDFLFTWWHMVDVICGFIYFYAFILAYKRKWESLEYVLYGLMAIALYGIYPIYHDIKTCFTMNDKLKGPKPDELDDAQYAMMQKWIVLTYIGFSLVSQVIPWIIQLCLIKQMRTYIKYVLYKKETKTIPASSEKVQTIK</sequence>
<feature type="transmembrane region" description="Helical" evidence="1">
    <location>
        <begin position="21"/>
        <end position="43"/>
    </location>
</feature>
<keyword evidence="1" id="KW-1133">Transmembrane helix</keyword>
<evidence type="ECO:0000313" key="2">
    <source>
        <dbReference type="EMBL" id="ORZ17393.1"/>
    </source>
</evidence>
<evidence type="ECO:0008006" key="4">
    <source>
        <dbReference type="Google" id="ProtNLM"/>
    </source>
</evidence>